<accession>A0ABQ5MSW7</accession>
<organism evidence="2 3">
    <name type="scientific">Arthrobacter mangrovi</name>
    <dbReference type="NCBI Taxonomy" id="2966350"/>
    <lineage>
        <taxon>Bacteria</taxon>
        <taxon>Bacillati</taxon>
        <taxon>Actinomycetota</taxon>
        <taxon>Actinomycetes</taxon>
        <taxon>Micrococcales</taxon>
        <taxon>Micrococcaceae</taxon>
        <taxon>Arthrobacter</taxon>
    </lineage>
</organism>
<reference evidence="2 3" key="1">
    <citation type="journal article" date="2023" name="Int. J. Syst. Evol. Microbiol.">
        <title>Arthrobacter mangrovi sp. nov., an actinobacterium isolated from the rhizosphere of a mangrove.</title>
        <authorList>
            <person name="Hamada M."/>
            <person name="Saitou S."/>
            <person name="Enomoto N."/>
            <person name="Nanri K."/>
            <person name="Hidaka K."/>
            <person name="Miura T."/>
            <person name="Tamura T."/>
        </authorList>
    </citation>
    <scope>NUCLEOTIDE SEQUENCE [LARGE SCALE GENOMIC DNA]</scope>
    <source>
        <strain evidence="2 3">NBRC 112813</strain>
    </source>
</reference>
<comment type="caution">
    <text evidence="2">The sequence shown here is derived from an EMBL/GenBank/DDBJ whole genome shotgun (WGS) entry which is preliminary data.</text>
</comment>
<feature type="domain" description="Mycothiol-dependent maleylpyruvate isomerase metal-binding" evidence="1">
    <location>
        <begin position="10"/>
        <end position="148"/>
    </location>
</feature>
<dbReference type="InterPro" id="IPR024344">
    <property type="entry name" value="MDMPI_metal-binding"/>
</dbReference>
<dbReference type="EMBL" id="BRVS01000005">
    <property type="protein sequence ID" value="GLB67076.1"/>
    <property type="molecule type" value="Genomic_DNA"/>
</dbReference>
<dbReference type="RefSeq" id="WP_264795202.1">
    <property type="nucleotide sequence ID" value="NZ_BRVS01000005.1"/>
</dbReference>
<sequence>MIPGAATYLAAGRHFRGVLAQVPPDGWDKPGLGEWSVRTLAGHTSRALVTVLTYLQRPAERIDIASPAAYFVGQDFSSSPGVTNRAVAAGQDLGPAPAEAVDRLLVQAGQVIPAAEDRVIETIAGGMRLSDYLPTRIFELAVHSVDLANACGIPTSLPADVELCAAKLAVEIAVARGDGSRLLSALTGRTALPAGFSVV</sequence>
<keyword evidence="3" id="KW-1185">Reference proteome</keyword>
<dbReference type="Pfam" id="PF11716">
    <property type="entry name" value="MDMPI_N"/>
    <property type="match status" value="1"/>
</dbReference>
<dbReference type="SUPFAM" id="SSF109854">
    <property type="entry name" value="DinB/YfiT-like putative metalloenzymes"/>
    <property type="match status" value="1"/>
</dbReference>
<protein>
    <recommendedName>
        <fullName evidence="1">Mycothiol-dependent maleylpyruvate isomerase metal-binding domain-containing protein</fullName>
    </recommendedName>
</protein>
<dbReference type="Proteomes" id="UP001209654">
    <property type="component" value="Unassembled WGS sequence"/>
</dbReference>
<dbReference type="Gene3D" id="1.20.120.450">
    <property type="entry name" value="dinb family like domain"/>
    <property type="match status" value="1"/>
</dbReference>
<evidence type="ECO:0000313" key="2">
    <source>
        <dbReference type="EMBL" id="GLB67076.1"/>
    </source>
</evidence>
<dbReference type="InterPro" id="IPR034660">
    <property type="entry name" value="DinB/YfiT-like"/>
</dbReference>
<gene>
    <name evidence="2" type="ORF">AHIS1636_15150</name>
</gene>
<evidence type="ECO:0000313" key="3">
    <source>
        <dbReference type="Proteomes" id="UP001209654"/>
    </source>
</evidence>
<name>A0ABQ5MSW7_9MICC</name>
<proteinExistence type="predicted"/>
<evidence type="ECO:0000259" key="1">
    <source>
        <dbReference type="Pfam" id="PF11716"/>
    </source>
</evidence>